<reference evidence="2" key="1">
    <citation type="submission" date="2021-02" db="EMBL/GenBank/DDBJ databases">
        <authorList>
            <person name="Nowell W R."/>
        </authorList>
    </citation>
    <scope>NUCLEOTIDE SEQUENCE</scope>
    <source>
        <strain evidence="2">Ploen Becks lab</strain>
    </source>
</reference>
<evidence type="ECO:0000313" key="3">
    <source>
        <dbReference type="Proteomes" id="UP000663879"/>
    </source>
</evidence>
<gene>
    <name evidence="2" type="ORF">OXX778_LOCUS3712</name>
</gene>
<keyword evidence="1" id="KW-0732">Signal</keyword>
<dbReference type="EMBL" id="CAJNOC010000337">
    <property type="protein sequence ID" value="CAF0747090.1"/>
    <property type="molecule type" value="Genomic_DNA"/>
</dbReference>
<feature type="chain" id="PRO_5032394776" evidence="1">
    <location>
        <begin position="21"/>
        <end position="153"/>
    </location>
</feature>
<dbReference type="OrthoDB" id="10390637at2759"/>
<feature type="signal peptide" evidence="1">
    <location>
        <begin position="1"/>
        <end position="20"/>
    </location>
</feature>
<evidence type="ECO:0000313" key="2">
    <source>
        <dbReference type="EMBL" id="CAF0747090.1"/>
    </source>
</evidence>
<protein>
    <submittedName>
        <fullName evidence="2">Uncharacterized protein</fullName>
    </submittedName>
</protein>
<organism evidence="2 3">
    <name type="scientific">Brachionus calyciflorus</name>
    <dbReference type="NCBI Taxonomy" id="104777"/>
    <lineage>
        <taxon>Eukaryota</taxon>
        <taxon>Metazoa</taxon>
        <taxon>Spiralia</taxon>
        <taxon>Gnathifera</taxon>
        <taxon>Rotifera</taxon>
        <taxon>Eurotatoria</taxon>
        <taxon>Monogononta</taxon>
        <taxon>Pseudotrocha</taxon>
        <taxon>Ploima</taxon>
        <taxon>Brachionidae</taxon>
        <taxon>Brachionus</taxon>
    </lineage>
</organism>
<dbReference type="Proteomes" id="UP000663879">
    <property type="component" value="Unassembled WGS sequence"/>
</dbReference>
<accession>A0A813P8Y7</accession>
<keyword evidence="3" id="KW-1185">Reference proteome</keyword>
<evidence type="ECO:0000256" key="1">
    <source>
        <dbReference type="SAM" id="SignalP"/>
    </source>
</evidence>
<dbReference type="AlphaFoldDB" id="A0A813P8Y7"/>
<comment type="caution">
    <text evidence="2">The sequence shown here is derived from an EMBL/GenBank/DDBJ whole genome shotgun (WGS) entry which is preliminary data.</text>
</comment>
<proteinExistence type="predicted"/>
<name>A0A813P8Y7_9BILA</name>
<sequence>MKKITIYLFSFLFFCGLINASLVDDEDESDEYSDENLEDKRYMTNVKSTNPWIRYKASFYSREETKDNMPASGLRAATLKESIKGLGLLQVSVDPKQIPLYSRFKVKLWDGWTIVPAIALDLGPTKLIDILVDNITEAINYGIKTVQVQIIEN</sequence>